<proteinExistence type="predicted"/>
<sequence length="100" mass="11146">MPLSDISGGGISLIAPTEIAAYFPEDSLFRQCRLEIPNDGVVQVNLRVRKSVEMSSINGLHSLRIGCEFVNFPASSQSFIERYIARIERERKAKDSGLMD</sequence>
<dbReference type="Pfam" id="PF07238">
    <property type="entry name" value="PilZ"/>
    <property type="match status" value="1"/>
</dbReference>
<organism evidence="2 3">
    <name type="scientific">Dechloromonas denitrificans</name>
    <dbReference type="NCBI Taxonomy" id="281362"/>
    <lineage>
        <taxon>Bacteria</taxon>
        <taxon>Pseudomonadati</taxon>
        <taxon>Pseudomonadota</taxon>
        <taxon>Betaproteobacteria</taxon>
        <taxon>Rhodocyclales</taxon>
        <taxon>Azonexaceae</taxon>
        <taxon>Dechloromonas</taxon>
    </lineage>
</organism>
<dbReference type="STRING" id="281362.AT959_14120"/>
<evidence type="ECO:0000313" key="2">
    <source>
        <dbReference type="EMBL" id="KXB30464.1"/>
    </source>
</evidence>
<name>A0A133XHN5_9RHOO</name>
<dbReference type="EMBL" id="LODL01000021">
    <property type="protein sequence ID" value="KXB30464.1"/>
    <property type="molecule type" value="Genomic_DNA"/>
</dbReference>
<dbReference type="GO" id="GO:0035438">
    <property type="term" value="F:cyclic-di-GMP binding"/>
    <property type="evidence" value="ECO:0007669"/>
    <property type="project" value="InterPro"/>
</dbReference>
<evidence type="ECO:0000313" key="3">
    <source>
        <dbReference type="Proteomes" id="UP000070186"/>
    </source>
</evidence>
<gene>
    <name evidence="2" type="ORF">AT959_14120</name>
</gene>
<dbReference type="AlphaFoldDB" id="A0A133XHN5"/>
<reference evidence="2 3" key="1">
    <citation type="submission" date="2015-12" db="EMBL/GenBank/DDBJ databases">
        <title>Nitrous oxide reduction kinetics distinguish bacteria harboring typical versus atypical NosZ.</title>
        <authorList>
            <person name="Yoon S."/>
            <person name="Nissen S."/>
            <person name="Park D."/>
            <person name="Sanford R.A."/>
            <person name="Loeffler F.E."/>
        </authorList>
    </citation>
    <scope>NUCLEOTIDE SEQUENCE [LARGE SCALE GENOMIC DNA]</scope>
    <source>
        <strain evidence="2 3">ATCC BAA-841</strain>
    </source>
</reference>
<dbReference type="Gene3D" id="2.40.10.220">
    <property type="entry name" value="predicted glycosyltransferase like domains"/>
    <property type="match status" value="1"/>
</dbReference>
<evidence type="ECO:0000259" key="1">
    <source>
        <dbReference type="Pfam" id="PF07238"/>
    </source>
</evidence>
<keyword evidence="3" id="KW-1185">Reference proteome</keyword>
<protein>
    <recommendedName>
        <fullName evidence="1">PilZ domain-containing protein</fullName>
    </recommendedName>
</protein>
<dbReference type="InterPro" id="IPR009875">
    <property type="entry name" value="PilZ_domain"/>
</dbReference>
<feature type="domain" description="PilZ" evidence="1">
    <location>
        <begin position="3"/>
        <end position="85"/>
    </location>
</feature>
<dbReference type="Proteomes" id="UP000070186">
    <property type="component" value="Unassembled WGS sequence"/>
</dbReference>
<accession>A0A133XHN5</accession>
<comment type="caution">
    <text evidence="2">The sequence shown here is derived from an EMBL/GenBank/DDBJ whole genome shotgun (WGS) entry which is preliminary data.</text>
</comment>